<reference evidence="3 4" key="1">
    <citation type="submission" date="2020-12" db="EMBL/GenBank/DDBJ databases">
        <title>Oil enriched cultivation method for isolating marine PHA-producing bacteria.</title>
        <authorList>
            <person name="Zheng W."/>
            <person name="Yu S."/>
            <person name="Huang Y."/>
        </authorList>
    </citation>
    <scope>NUCLEOTIDE SEQUENCE [LARGE SCALE GENOMIC DNA]</scope>
    <source>
        <strain evidence="3 4">SY-2-6</strain>
    </source>
</reference>
<dbReference type="Proteomes" id="UP000663970">
    <property type="component" value="Unassembled WGS sequence"/>
</dbReference>
<keyword evidence="4" id="KW-1185">Reference proteome</keyword>
<feature type="transmembrane region" description="Helical" evidence="2">
    <location>
        <begin position="6"/>
        <end position="24"/>
    </location>
</feature>
<evidence type="ECO:0000256" key="1">
    <source>
        <dbReference type="SAM" id="MobiDB-lite"/>
    </source>
</evidence>
<keyword evidence="2" id="KW-0812">Transmembrane</keyword>
<proteinExistence type="predicted"/>
<accession>A0ABS3DT24</accession>
<keyword evidence="2" id="KW-0472">Membrane</keyword>
<feature type="compositionally biased region" description="Low complexity" evidence="1">
    <location>
        <begin position="67"/>
        <end position="76"/>
    </location>
</feature>
<evidence type="ECO:0000313" key="3">
    <source>
        <dbReference type="EMBL" id="MBN8234475.1"/>
    </source>
</evidence>
<protein>
    <recommendedName>
        <fullName evidence="5">Swarming motility protein SwrB</fullName>
    </recommendedName>
</protein>
<sequence>MTSFVLVISFLIDGLILFGLMIMMKKIRRTEELELRQEKVAAEIEDLFSSYLYEIKEENKRMEAWASSGSGSTEETMSPVKETNGGGYEPPLPDEGTGEEQPSIHSMVMNMKQDGWSVEETAKALNKGKTEVELMYKFNQ</sequence>
<name>A0ABS3DT24_9BACI</name>
<comment type="caution">
    <text evidence="3">The sequence shown here is derived from an EMBL/GenBank/DDBJ whole genome shotgun (WGS) entry which is preliminary data.</text>
</comment>
<evidence type="ECO:0008006" key="5">
    <source>
        <dbReference type="Google" id="ProtNLM"/>
    </source>
</evidence>
<evidence type="ECO:0000313" key="4">
    <source>
        <dbReference type="Proteomes" id="UP000663970"/>
    </source>
</evidence>
<evidence type="ECO:0000256" key="2">
    <source>
        <dbReference type="SAM" id="Phobius"/>
    </source>
</evidence>
<feature type="region of interest" description="Disordered" evidence="1">
    <location>
        <begin position="65"/>
        <end position="101"/>
    </location>
</feature>
<dbReference type="EMBL" id="JAEKJY010000001">
    <property type="protein sequence ID" value="MBN8234475.1"/>
    <property type="molecule type" value="Genomic_DNA"/>
</dbReference>
<gene>
    <name evidence="3" type="ORF">JF544_04405</name>
</gene>
<organism evidence="3 4">
    <name type="scientific">Halobacillus kuroshimensis</name>
    <dbReference type="NCBI Taxonomy" id="302481"/>
    <lineage>
        <taxon>Bacteria</taxon>
        <taxon>Bacillati</taxon>
        <taxon>Bacillota</taxon>
        <taxon>Bacilli</taxon>
        <taxon>Bacillales</taxon>
        <taxon>Bacillaceae</taxon>
        <taxon>Halobacillus</taxon>
    </lineage>
</organism>
<dbReference type="RefSeq" id="WP_206932614.1">
    <property type="nucleotide sequence ID" value="NZ_JAEKJY010000001.1"/>
</dbReference>
<keyword evidence="2" id="KW-1133">Transmembrane helix</keyword>